<feature type="domain" description="Chitin-binding type-1" evidence="11">
    <location>
        <begin position="22"/>
        <end position="68"/>
    </location>
</feature>
<keyword evidence="7" id="KW-0624">Polysaccharide degradation</keyword>
<evidence type="ECO:0000256" key="5">
    <source>
        <dbReference type="ARBA" id="ARBA00023277"/>
    </source>
</evidence>
<dbReference type="Gene3D" id="3.10.50.10">
    <property type="match status" value="1"/>
</dbReference>
<comment type="catalytic activity">
    <reaction evidence="1">
        <text>Random endo-hydrolysis of N-acetyl-beta-D-glucosaminide (1-&gt;4)-beta-linkages in chitin and chitodextrins.</text>
        <dbReference type="EC" id="3.2.1.14"/>
    </reaction>
</comment>
<keyword evidence="6 9" id="KW-0326">Glycosidase</keyword>
<evidence type="ECO:0000259" key="12">
    <source>
        <dbReference type="PROSITE" id="PS51910"/>
    </source>
</evidence>
<dbReference type="SMART" id="SM00636">
    <property type="entry name" value="Glyco_18"/>
    <property type="match status" value="1"/>
</dbReference>
<dbReference type="SUPFAM" id="SSF51445">
    <property type="entry name" value="(Trans)glycosidases"/>
    <property type="match status" value="1"/>
</dbReference>
<gene>
    <name evidence="13" type="ORF">B0H16DRAFT_1317998</name>
</gene>
<dbReference type="InterPro" id="IPR001002">
    <property type="entry name" value="Chitin-bd_1"/>
</dbReference>
<dbReference type="Proteomes" id="UP001215598">
    <property type="component" value="Unassembled WGS sequence"/>
</dbReference>
<dbReference type="GO" id="GO:0008843">
    <property type="term" value="F:endochitinase activity"/>
    <property type="evidence" value="ECO:0007669"/>
    <property type="project" value="UniProtKB-EC"/>
</dbReference>
<dbReference type="InterPro" id="IPR001223">
    <property type="entry name" value="Glyco_hydro18_cat"/>
</dbReference>
<dbReference type="PROSITE" id="PS01095">
    <property type="entry name" value="GH18_1"/>
    <property type="match status" value="1"/>
</dbReference>
<evidence type="ECO:0000256" key="7">
    <source>
        <dbReference type="ARBA" id="ARBA00023326"/>
    </source>
</evidence>
<evidence type="ECO:0000313" key="14">
    <source>
        <dbReference type="Proteomes" id="UP001215598"/>
    </source>
</evidence>
<dbReference type="PROSITE" id="PS50941">
    <property type="entry name" value="CHIT_BIND_I_2"/>
    <property type="match status" value="1"/>
</dbReference>
<dbReference type="GO" id="GO:0008061">
    <property type="term" value="F:chitin binding"/>
    <property type="evidence" value="ECO:0007669"/>
    <property type="project" value="UniProtKB-UniRule"/>
</dbReference>
<dbReference type="InterPro" id="IPR011583">
    <property type="entry name" value="Chitinase_II/V-like_cat"/>
</dbReference>
<dbReference type="InterPro" id="IPR050314">
    <property type="entry name" value="Glycosyl_Hydrlase_18"/>
</dbReference>
<comment type="caution">
    <text evidence="8">Lacks conserved residue(s) required for the propagation of feature annotation.</text>
</comment>
<feature type="disulfide bond" evidence="8">
    <location>
        <begin position="42"/>
        <end position="56"/>
    </location>
</feature>
<evidence type="ECO:0000256" key="1">
    <source>
        <dbReference type="ARBA" id="ARBA00000822"/>
    </source>
</evidence>
<feature type="disulfide bond" evidence="8">
    <location>
        <begin position="37"/>
        <end position="49"/>
    </location>
</feature>
<name>A0AAD7IYZ0_9AGAR</name>
<keyword evidence="3 9" id="KW-0378">Hydrolase</keyword>
<dbReference type="PROSITE" id="PS00026">
    <property type="entry name" value="CHIT_BIND_I_1"/>
    <property type="match status" value="1"/>
</dbReference>
<dbReference type="Pfam" id="PF00704">
    <property type="entry name" value="Glyco_hydro_18"/>
    <property type="match status" value="1"/>
</dbReference>
<evidence type="ECO:0000256" key="3">
    <source>
        <dbReference type="ARBA" id="ARBA00022801"/>
    </source>
</evidence>
<dbReference type="InterPro" id="IPR001579">
    <property type="entry name" value="Glyco_hydro_18_chit_AS"/>
</dbReference>
<evidence type="ECO:0000259" key="11">
    <source>
        <dbReference type="PROSITE" id="PS50941"/>
    </source>
</evidence>
<evidence type="ECO:0000256" key="6">
    <source>
        <dbReference type="ARBA" id="ARBA00023295"/>
    </source>
</evidence>
<dbReference type="InterPro" id="IPR017853">
    <property type="entry name" value="GH"/>
</dbReference>
<dbReference type="GO" id="GO:0000272">
    <property type="term" value="P:polysaccharide catabolic process"/>
    <property type="evidence" value="ECO:0007669"/>
    <property type="project" value="UniProtKB-KW"/>
</dbReference>
<dbReference type="InterPro" id="IPR036861">
    <property type="entry name" value="Endochitinase-like_sf"/>
</dbReference>
<evidence type="ECO:0000256" key="8">
    <source>
        <dbReference type="PROSITE-ProRule" id="PRU00261"/>
    </source>
</evidence>
<keyword evidence="5" id="KW-0119">Carbohydrate metabolism</keyword>
<reference evidence="13" key="1">
    <citation type="submission" date="2023-03" db="EMBL/GenBank/DDBJ databases">
        <title>Massive genome expansion in bonnet fungi (Mycena s.s.) driven by repeated elements and novel gene families across ecological guilds.</title>
        <authorList>
            <consortium name="Lawrence Berkeley National Laboratory"/>
            <person name="Harder C.B."/>
            <person name="Miyauchi S."/>
            <person name="Viragh M."/>
            <person name="Kuo A."/>
            <person name="Thoen E."/>
            <person name="Andreopoulos B."/>
            <person name="Lu D."/>
            <person name="Skrede I."/>
            <person name="Drula E."/>
            <person name="Henrissat B."/>
            <person name="Morin E."/>
            <person name="Kohler A."/>
            <person name="Barry K."/>
            <person name="LaButti K."/>
            <person name="Morin E."/>
            <person name="Salamov A."/>
            <person name="Lipzen A."/>
            <person name="Mereny Z."/>
            <person name="Hegedus B."/>
            <person name="Baldrian P."/>
            <person name="Stursova M."/>
            <person name="Weitz H."/>
            <person name="Taylor A."/>
            <person name="Grigoriev I.V."/>
            <person name="Nagy L.G."/>
            <person name="Martin F."/>
            <person name="Kauserud H."/>
        </authorList>
    </citation>
    <scope>NUCLEOTIDE SEQUENCE</scope>
    <source>
        <strain evidence="13">CBHHK182m</strain>
    </source>
</reference>
<comment type="caution">
    <text evidence="13">The sequence shown here is derived from an EMBL/GenBank/DDBJ whole genome shotgun (WGS) entry which is preliminary data.</text>
</comment>
<dbReference type="SUPFAM" id="SSF54556">
    <property type="entry name" value="Chitinase insertion domain"/>
    <property type="match status" value="1"/>
</dbReference>
<evidence type="ECO:0000256" key="2">
    <source>
        <dbReference type="ARBA" id="ARBA00022669"/>
    </source>
</evidence>
<feature type="domain" description="GH18" evidence="12">
    <location>
        <begin position="73"/>
        <end position="440"/>
    </location>
</feature>
<sequence>GYGPDYCSNNNLTDCISDCDGKAECGPNAVDAAHFACPLNVCCSQWGFCGTTDEFCGVRTQPNTNCAAGSSLNRVIGYYEGWAVGQPCDIIQPEELPGGWLSIEPQPHLNDLSFPIVAEAAHDVYAVPASPSDVPLYTRITNLKAINPALRTYISIGGWTFNDPGPTFTTFSNLSSSPAHTMAFVTSLMNFMTQFGFDGVDIDWEYPAAPERGGSPVDTQNFVTLLSQIRAGFDNAGHRDWGITFTAPSSYFYMRNFDIPGMLEYADWVNVMTYDLHGTWDQNDIWIGPYLLAHTNLTEMEQTMQLFWRTGVPSTSVVLGIGFYGRSFTVSNPDCTQPGYYCTFSGGGKPGPCTASSGTLSYAEIMGIIAENDLVGVFDSISGAKYLNWDTNQWVSYDDAQTLALKVNFADQHCLGGIMIWSADQDTPEFDAINSLLGEKVLIQLDAAQVPFQTSILVPNGQNCAPTANCGDLCPNGFVQGKCCQIIYSAHHQVFVCSQRCEWPCLCSRRM</sequence>
<evidence type="ECO:0000313" key="13">
    <source>
        <dbReference type="EMBL" id="KAJ7751585.1"/>
    </source>
</evidence>
<organism evidence="13 14">
    <name type="scientific">Mycena metata</name>
    <dbReference type="NCBI Taxonomy" id="1033252"/>
    <lineage>
        <taxon>Eukaryota</taxon>
        <taxon>Fungi</taxon>
        <taxon>Dikarya</taxon>
        <taxon>Basidiomycota</taxon>
        <taxon>Agaricomycotina</taxon>
        <taxon>Agaricomycetes</taxon>
        <taxon>Agaricomycetidae</taxon>
        <taxon>Agaricales</taxon>
        <taxon>Marasmiineae</taxon>
        <taxon>Mycenaceae</taxon>
        <taxon>Mycena</taxon>
    </lineage>
</organism>
<accession>A0AAD7IYZ0</accession>
<feature type="non-terminal residue" evidence="13">
    <location>
        <position position="511"/>
    </location>
</feature>
<proteinExistence type="inferred from homology"/>
<dbReference type="Gene3D" id="3.20.20.80">
    <property type="entry name" value="Glycosidases"/>
    <property type="match status" value="1"/>
</dbReference>
<dbReference type="PANTHER" id="PTHR11177:SF397">
    <property type="entry name" value="CHITINASE"/>
    <property type="match status" value="1"/>
</dbReference>
<evidence type="ECO:0000256" key="4">
    <source>
        <dbReference type="ARBA" id="ARBA00023024"/>
    </source>
</evidence>
<dbReference type="EMBL" id="JARKIB010000061">
    <property type="protein sequence ID" value="KAJ7751585.1"/>
    <property type="molecule type" value="Genomic_DNA"/>
</dbReference>
<dbReference type="GO" id="GO:0006032">
    <property type="term" value="P:chitin catabolic process"/>
    <property type="evidence" value="ECO:0007669"/>
    <property type="project" value="UniProtKB-KW"/>
</dbReference>
<keyword evidence="2 8" id="KW-0147">Chitin-binding</keyword>
<dbReference type="SMART" id="SM00270">
    <property type="entry name" value="ChtBD1"/>
    <property type="match status" value="1"/>
</dbReference>
<dbReference type="AlphaFoldDB" id="A0AAD7IYZ0"/>
<dbReference type="Pfam" id="PF00187">
    <property type="entry name" value="Chitin_bind_1"/>
    <property type="match status" value="1"/>
</dbReference>
<dbReference type="InterPro" id="IPR029070">
    <property type="entry name" value="Chitinase_insertion_sf"/>
</dbReference>
<dbReference type="SUPFAM" id="SSF57016">
    <property type="entry name" value="Plant lectins/antimicrobial peptides"/>
    <property type="match status" value="1"/>
</dbReference>
<protein>
    <submittedName>
        <fullName evidence="13">Glycoside hydrolase superfamily</fullName>
    </submittedName>
</protein>
<dbReference type="PROSITE" id="PS51910">
    <property type="entry name" value="GH18_2"/>
    <property type="match status" value="1"/>
</dbReference>
<keyword evidence="14" id="KW-1185">Reference proteome</keyword>
<dbReference type="InterPro" id="IPR018371">
    <property type="entry name" value="Chitin-binding_1_CS"/>
</dbReference>
<keyword evidence="4" id="KW-0146">Chitin degradation</keyword>
<evidence type="ECO:0000256" key="9">
    <source>
        <dbReference type="RuleBase" id="RU000489"/>
    </source>
</evidence>
<keyword evidence="8" id="KW-1015">Disulfide bond</keyword>
<comment type="similarity">
    <text evidence="10">Belongs to the glycosyl hydrolase 18 family.</text>
</comment>
<evidence type="ECO:0000256" key="10">
    <source>
        <dbReference type="RuleBase" id="RU004453"/>
    </source>
</evidence>
<dbReference type="PANTHER" id="PTHR11177">
    <property type="entry name" value="CHITINASE"/>
    <property type="match status" value="1"/>
</dbReference>
<dbReference type="CDD" id="cd00035">
    <property type="entry name" value="ChtBD1"/>
    <property type="match status" value="1"/>
</dbReference>
<dbReference type="Gene3D" id="3.30.60.10">
    <property type="entry name" value="Endochitinase-like"/>
    <property type="match status" value="1"/>
</dbReference>